<evidence type="ECO:0008006" key="3">
    <source>
        <dbReference type="Google" id="ProtNLM"/>
    </source>
</evidence>
<dbReference type="RefSeq" id="WP_202833988.1">
    <property type="nucleotide sequence ID" value="NZ_JAETWB010000017.1"/>
</dbReference>
<dbReference type="Proteomes" id="UP000660885">
    <property type="component" value="Unassembled WGS sequence"/>
</dbReference>
<proteinExistence type="predicted"/>
<comment type="caution">
    <text evidence="1">The sequence shown here is derived from an EMBL/GenBank/DDBJ whole genome shotgun (WGS) entry which is preliminary data.</text>
</comment>
<gene>
    <name evidence="1" type="ORF">JMJ56_22325</name>
</gene>
<keyword evidence="2" id="KW-1185">Reference proteome</keyword>
<evidence type="ECO:0000313" key="1">
    <source>
        <dbReference type="EMBL" id="MBL6080756.1"/>
    </source>
</evidence>
<protein>
    <recommendedName>
        <fullName evidence="3">Antitoxin Xre/MbcA/ParS-like toxin-binding domain-containing protein</fullName>
    </recommendedName>
</protein>
<accession>A0ABS1UBZ7</accession>
<reference evidence="1 2" key="1">
    <citation type="submission" date="2021-01" db="EMBL/GenBank/DDBJ databases">
        <title>Belnapia mucosa sp. nov. and Belnapia arida sp. nov., isolated from the Tabernas Desert (Almeria, Spain).</title>
        <authorList>
            <person name="Molina-Menor E."/>
            <person name="Vidal-Verdu A."/>
            <person name="Calonge A."/>
            <person name="Satari L."/>
            <person name="Pereto J."/>
            <person name="Porcar M."/>
        </authorList>
    </citation>
    <scope>NUCLEOTIDE SEQUENCE [LARGE SCALE GENOMIC DNA]</scope>
    <source>
        <strain evidence="1 2">T18</strain>
    </source>
</reference>
<organism evidence="1 2">
    <name type="scientific">Belnapia arida</name>
    <dbReference type="NCBI Taxonomy" id="2804533"/>
    <lineage>
        <taxon>Bacteria</taxon>
        <taxon>Pseudomonadati</taxon>
        <taxon>Pseudomonadota</taxon>
        <taxon>Alphaproteobacteria</taxon>
        <taxon>Acetobacterales</taxon>
        <taxon>Roseomonadaceae</taxon>
        <taxon>Belnapia</taxon>
    </lineage>
</organism>
<sequence length="135" mass="14727">MQDDMEARFQKLSAALLQKAGGTLSLEEAAQQLRMGEQELHDKIQAGGVLGMVHGEKITIPRMQIVLKEDKPDILSGISESVDIFDTSKAGRWAALQFLVEPDPNLGRTPIEALKGGEVAAVIHAARARLRLDEE</sequence>
<dbReference type="EMBL" id="JAETWB010000017">
    <property type="protein sequence ID" value="MBL6080756.1"/>
    <property type="molecule type" value="Genomic_DNA"/>
</dbReference>
<evidence type="ECO:0000313" key="2">
    <source>
        <dbReference type="Proteomes" id="UP000660885"/>
    </source>
</evidence>
<name>A0ABS1UBZ7_9PROT</name>